<organism evidence="2 3">
    <name type="scientific">Sphingomonas panacis</name>
    <dbReference type="NCBI Taxonomy" id="1560345"/>
    <lineage>
        <taxon>Bacteria</taxon>
        <taxon>Pseudomonadati</taxon>
        <taxon>Pseudomonadota</taxon>
        <taxon>Alphaproteobacteria</taxon>
        <taxon>Sphingomonadales</taxon>
        <taxon>Sphingomonadaceae</taxon>
        <taxon>Sphingomonas</taxon>
    </lineage>
</organism>
<dbReference type="InterPro" id="IPR001387">
    <property type="entry name" value="Cro/C1-type_HTH"/>
</dbReference>
<dbReference type="KEGG" id="span:AWL63_19150"/>
<dbReference type="Pfam" id="PF13560">
    <property type="entry name" value="HTH_31"/>
    <property type="match status" value="1"/>
</dbReference>
<keyword evidence="3" id="KW-1185">Reference proteome</keyword>
<evidence type="ECO:0000259" key="1">
    <source>
        <dbReference type="PROSITE" id="PS50943"/>
    </source>
</evidence>
<sequence length="120" mass="13009">MAIRQEIFTSDEKIGERLRAWRKEIGLNQTQLAELGGVSLNSQHRYEAGALPSTEYLLRIGSAGADWYWIVTGQRIAGAPLDDEAAAMLEAFAALPAAVKLLLVQHAQGLCRALESNSSA</sequence>
<dbReference type="Gene3D" id="1.10.260.40">
    <property type="entry name" value="lambda repressor-like DNA-binding domains"/>
    <property type="match status" value="1"/>
</dbReference>
<proteinExistence type="predicted"/>
<evidence type="ECO:0000313" key="3">
    <source>
        <dbReference type="Proteomes" id="UP000094256"/>
    </source>
</evidence>
<accession>A0A1B3ZE85</accession>
<dbReference type="PROSITE" id="PS50943">
    <property type="entry name" value="HTH_CROC1"/>
    <property type="match status" value="1"/>
</dbReference>
<evidence type="ECO:0000313" key="2">
    <source>
        <dbReference type="EMBL" id="AOH85748.1"/>
    </source>
</evidence>
<dbReference type="EMBL" id="CP014168">
    <property type="protein sequence ID" value="AOH85748.1"/>
    <property type="molecule type" value="Genomic_DNA"/>
</dbReference>
<dbReference type="InterPro" id="IPR010982">
    <property type="entry name" value="Lambda_DNA-bd_dom_sf"/>
</dbReference>
<dbReference type="STRING" id="1560345.AWL63_19150"/>
<dbReference type="RefSeq" id="WP_169833177.1">
    <property type="nucleotide sequence ID" value="NZ_CP014168.1"/>
</dbReference>
<dbReference type="AlphaFoldDB" id="A0A1B3ZE85"/>
<protein>
    <recommendedName>
        <fullName evidence="1">HTH cro/C1-type domain-containing protein</fullName>
    </recommendedName>
</protein>
<dbReference type="GO" id="GO:0003677">
    <property type="term" value="F:DNA binding"/>
    <property type="evidence" value="ECO:0007669"/>
    <property type="project" value="InterPro"/>
</dbReference>
<name>A0A1B3ZE85_9SPHN</name>
<dbReference type="SMART" id="SM00530">
    <property type="entry name" value="HTH_XRE"/>
    <property type="match status" value="1"/>
</dbReference>
<feature type="domain" description="HTH cro/C1-type" evidence="1">
    <location>
        <begin position="18"/>
        <end position="60"/>
    </location>
</feature>
<dbReference type="SUPFAM" id="SSF47413">
    <property type="entry name" value="lambda repressor-like DNA-binding domains"/>
    <property type="match status" value="1"/>
</dbReference>
<dbReference type="CDD" id="cd00093">
    <property type="entry name" value="HTH_XRE"/>
    <property type="match status" value="1"/>
</dbReference>
<reference evidence="2 3" key="1">
    <citation type="submission" date="2016-01" db="EMBL/GenBank/DDBJ databases">
        <title>Complete genome and mega plasmid sequence of Sphingomonas panacis DCY99 elicits systemic resistance in rice to Xanthomonas oryzae.</title>
        <authorList>
            <person name="Kim Y.J."/>
            <person name="Yang D.C."/>
            <person name="Sing P."/>
        </authorList>
    </citation>
    <scope>NUCLEOTIDE SEQUENCE [LARGE SCALE GENOMIC DNA]</scope>
    <source>
        <strain evidence="2 3">DCY99</strain>
    </source>
</reference>
<gene>
    <name evidence="2" type="ORF">AWL63_19150</name>
</gene>
<dbReference type="Proteomes" id="UP000094256">
    <property type="component" value="Chromosome"/>
</dbReference>